<evidence type="ECO:0000313" key="11">
    <source>
        <dbReference type="EMBL" id="MBD8078583.1"/>
    </source>
</evidence>
<dbReference type="SUPFAM" id="SSF52540">
    <property type="entry name" value="P-loop containing nucleoside triphosphate hydrolases"/>
    <property type="match status" value="1"/>
</dbReference>
<dbReference type="InterPro" id="IPR027417">
    <property type="entry name" value="P-loop_NTPase"/>
</dbReference>
<evidence type="ECO:0000256" key="2">
    <source>
        <dbReference type="ARBA" id="ARBA00022692"/>
    </source>
</evidence>
<feature type="domain" description="ABC transmembrane type-1" evidence="10">
    <location>
        <begin position="43"/>
        <end position="321"/>
    </location>
</feature>
<sequence>MGARTGAARGAGWRGRVGALVVATRLYHRAAPATVVARAATIAAAGLVPVAAAWLTKALVDGLGTGLTVRTTVLLAIGLAVTGALGAVLAHVARYLDQEIARRVSLHMQATLFGAVVRPTGIAQLEDPEYHDRLQLARLAGESGPVLLTAALVSVVQSLVTVSAFTVSLVVLSPLAAGLVLASAVPALVAQLRLGRLRSSTTALVSPRARRRLFYATLLTDLRTAKEIRLFGLGNHFRDRMLDEVGSVHAAERNVDRVTVRTETWLALLTAFVAGAVLVMTVLRIGAGVGTVGDLTLLVAALGAVQGSVAAIVGQVAVIDEALVLIGRYVEIVDDAAPSPHAPGSGPAAVAGPAGPAGPARPGPPPVPSATTGIRFEGVWFRYADDAPWVLRDLDLDIRPGSWVALVGANGAGKSTVVKLLCRLYEPTRGRITWDGTDVATLDPAVLRSRIATVFQDFVCYELTARENVALGDLRRAEQPGAVESAAEHAGVGDVLAALPRGYDTMLTRAFAGLPGDPVDEAADDDAPGDLPAHEPAGVVLSGGQWQRVAVARSLLREDAGLLVLDEPSSGLDPRAEAELQAMLRAVGRGRSTLLVAHRLSTVRDADRIVVLDDGTVLESGDHDALMDLDGEYAALFRLQAEGYRERATAGGAS</sequence>
<feature type="transmembrane region" description="Helical" evidence="8">
    <location>
        <begin position="35"/>
        <end position="55"/>
    </location>
</feature>
<keyword evidence="4 11" id="KW-0067">ATP-binding</keyword>
<dbReference type="GO" id="GO:0005886">
    <property type="term" value="C:plasma membrane"/>
    <property type="evidence" value="ECO:0007669"/>
    <property type="project" value="UniProtKB-SubCell"/>
</dbReference>
<keyword evidence="6 8" id="KW-0472">Membrane</keyword>
<keyword evidence="12" id="KW-1185">Reference proteome</keyword>
<dbReference type="InterPro" id="IPR011527">
    <property type="entry name" value="ABC1_TM_dom"/>
</dbReference>
<keyword evidence="3" id="KW-0547">Nucleotide-binding</keyword>
<dbReference type="PANTHER" id="PTHR24221:SF654">
    <property type="entry name" value="ATP-BINDING CASSETTE SUB-FAMILY B MEMBER 6"/>
    <property type="match status" value="1"/>
</dbReference>
<feature type="transmembrane region" description="Helical" evidence="8">
    <location>
        <begin position="171"/>
        <end position="190"/>
    </location>
</feature>
<evidence type="ECO:0000256" key="6">
    <source>
        <dbReference type="ARBA" id="ARBA00023136"/>
    </source>
</evidence>
<evidence type="ECO:0000256" key="3">
    <source>
        <dbReference type="ARBA" id="ARBA00022741"/>
    </source>
</evidence>
<dbReference type="GO" id="GO:0140359">
    <property type="term" value="F:ABC-type transporter activity"/>
    <property type="evidence" value="ECO:0007669"/>
    <property type="project" value="InterPro"/>
</dbReference>
<evidence type="ECO:0000313" key="12">
    <source>
        <dbReference type="Proteomes" id="UP000610846"/>
    </source>
</evidence>
<keyword evidence="5 8" id="KW-1133">Transmembrane helix</keyword>
<feature type="transmembrane region" description="Helical" evidence="8">
    <location>
        <begin position="265"/>
        <end position="285"/>
    </location>
</feature>
<keyword evidence="2 8" id="KW-0812">Transmembrane</keyword>
<dbReference type="PROSITE" id="PS00211">
    <property type="entry name" value="ABC_TRANSPORTER_1"/>
    <property type="match status" value="1"/>
</dbReference>
<organism evidence="11 12">
    <name type="scientific">Cellulosimicrobium arenosum</name>
    <dbReference type="NCBI Taxonomy" id="2708133"/>
    <lineage>
        <taxon>Bacteria</taxon>
        <taxon>Bacillati</taxon>
        <taxon>Actinomycetota</taxon>
        <taxon>Actinomycetes</taxon>
        <taxon>Micrococcales</taxon>
        <taxon>Promicromonosporaceae</taxon>
        <taxon>Cellulosimicrobium</taxon>
    </lineage>
</organism>
<comment type="caution">
    <text evidence="11">The sequence shown here is derived from an EMBL/GenBank/DDBJ whole genome shotgun (WGS) entry which is preliminary data.</text>
</comment>
<dbReference type="AlphaFoldDB" id="A0A927G804"/>
<dbReference type="EMBL" id="JACYHB010000003">
    <property type="protein sequence ID" value="MBD8078583.1"/>
    <property type="molecule type" value="Genomic_DNA"/>
</dbReference>
<evidence type="ECO:0000256" key="5">
    <source>
        <dbReference type="ARBA" id="ARBA00022989"/>
    </source>
</evidence>
<dbReference type="InterPro" id="IPR036640">
    <property type="entry name" value="ABC1_TM_sf"/>
</dbReference>
<gene>
    <name evidence="11" type="ORF">IF651_05855</name>
</gene>
<dbReference type="GO" id="GO:0034040">
    <property type="term" value="F:ATPase-coupled lipid transmembrane transporter activity"/>
    <property type="evidence" value="ECO:0007669"/>
    <property type="project" value="TreeGrafter"/>
</dbReference>
<evidence type="ECO:0000256" key="8">
    <source>
        <dbReference type="SAM" id="Phobius"/>
    </source>
</evidence>
<dbReference type="InterPro" id="IPR003439">
    <property type="entry name" value="ABC_transporter-like_ATP-bd"/>
</dbReference>
<evidence type="ECO:0000256" key="4">
    <source>
        <dbReference type="ARBA" id="ARBA00022840"/>
    </source>
</evidence>
<dbReference type="Pfam" id="PF00005">
    <property type="entry name" value="ABC_tran"/>
    <property type="match status" value="1"/>
</dbReference>
<dbReference type="Gene3D" id="1.20.1560.10">
    <property type="entry name" value="ABC transporter type 1, transmembrane domain"/>
    <property type="match status" value="1"/>
</dbReference>
<dbReference type="Gene3D" id="3.40.50.300">
    <property type="entry name" value="P-loop containing nucleotide triphosphate hydrolases"/>
    <property type="match status" value="1"/>
</dbReference>
<protein>
    <submittedName>
        <fullName evidence="11">ABC transporter ATP-binding protein</fullName>
    </submittedName>
</protein>
<evidence type="ECO:0000256" key="1">
    <source>
        <dbReference type="ARBA" id="ARBA00004651"/>
    </source>
</evidence>
<dbReference type="SUPFAM" id="SSF90123">
    <property type="entry name" value="ABC transporter transmembrane region"/>
    <property type="match status" value="1"/>
</dbReference>
<dbReference type="RefSeq" id="WP_191828149.1">
    <property type="nucleotide sequence ID" value="NZ_JACYHB010000003.1"/>
</dbReference>
<reference evidence="11" key="2">
    <citation type="submission" date="2020-09" db="EMBL/GenBank/DDBJ databases">
        <authorList>
            <person name="Yu Y."/>
        </authorList>
    </citation>
    <scope>NUCLEOTIDE SEQUENCE</scope>
    <source>
        <strain evidence="11">KCTC 49039</strain>
    </source>
</reference>
<dbReference type="InterPro" id="IPR039421">
    <property type="entry name" value="Type_1_exporter"/>
</dbReference>
<dbReference type="Proteomes" id="UP000610846">
    <property type="component" value="Unassembled WGS sequence"/>
</dbReference>
<dbReference type="InterPro" id="IPR017871">
    <property type="entry name" value="ABC_transporter-like_CS"/>
</dbReference>
<dbReference type="PROSITE" id="PS50893">
    <property type="entry name" value="ABC_TRANSPORTER_2"/>
    <property type="match status" value="1"/>
</dbReference>
<proteinExistence type="predicted"/>
<feature type="transmembrane region" description="Helical" evidence="8">
    <location>
        <begin position="297"/>
        <end position="319"/>
    </location>
</feature>
<dbReference type="SMART" id="SM00382">
    <property type="entry name" value="AAA"/>
    <property type="match status" value="1"/>
</dbReference>
<dbReference type="GO" id="GO:0016887">
    <property type="term" value="F:ATP hydrolysis activity"/>
    <property type="evidence" value="ECO:0007669"/>
    <property type="project" value="InterPro"/>
</dbReference>
<reference evidence="11" key="1">
    <citation type="journal article" date="2018" name="Curr. Microbiol.">
        <title>Cellulosimicrobium arenosum sp. nov., Isolated from Marine Sediment Sand.</title>
        <authorList>
            <person name="Oh M."/>
            <person name="Kim J.H."/>
            <person name="Yoon J.H."/>
            <person name="Schumann P."/>
            <person name="Kim W."/>
        </authorList>
    </citation>
    <scope>NUCLEOTIDE SEQUENCE</scope>
    <source>
        <strain evidence="11">KCTC 49039</strain>
    </source>
</reference>
<dbReference type="PANTHER" id="PTHR24221">
    <property type="entry name" value="ATP-BINDING CASSETTE SUB-FAMILY B"/>
    <property type="match status" value="1"/>
</dbReference>
<dbReference type="Pfam" id="PF00664">
    <property type="entry name" value="ABC_membrane"/>
    <property type="match status" value="1"/>
</dbReference>
<comment type="subcellular location">
    <subcellularLocation>
        <location evidence="1">Cell membrane</location>
        <topology evidence="1">Multi-pass membrane protein</topology>
    </subcellularLocation>
</comment>
<accession>A0A927G804</accession>
<feature type="compositionally biased region" description="Low complexity" evidence="7">
    <location>
        <begin position="340"/>
        <end position="358"/>
    </location>
</feature>
<name>A0A927G804_9MICO</name>
<feature type="transmembrane region" description="Helical" evidence="8">
    <location>
        <begin position="146"/>
        <end position="165"/>
    </location>
</feature>
<evidence type="ECO:0000259" key="9">
    <source>
        <dbReference type="PROSITE" id="PS50893"/>
    </source>
</evidence>
<dbReference type="PROSITE" id="PS50929">
    <property type="entry name" value="ABC_TM1F"/>
    <property type="match status" value="1"/>
</dbReference>
<feature type="domain" description="ABC transporter" evidence="9">
    <location>
        <begin position="374"/>
        <end position="639"/>
    </location>
</feature>
<dbReference type="InterPro" id="IPR003593">
    <property type="entry name" value="AAA+_ATPase"/>
</dbReference>
<dbReference type="GO" id="GO:0005524">
    <property type="term" value="F:ATP binding"/>
    <property type="evidence" value="ECO:0007669"/>
    <property type="project" value="UniProtKB-KW"/>
</dbReference>
<feature type="region of interest" description="Disordered" evidence="7">
    <location>
        <begin position="340"/>
        <end position="368"/>
    </location>
</feature>
<evidence type="ECO:0000259" key="10">
    <source>
        <dbReference type="PROSITE" id="PS50929"/>
    </source>
</evidence>
<evidence type="ECO:0000256" key="7">
    <source>
        <dbReference type="SAM" id="MobiDB-lite"/>
    </source>
</evidence>
<feature type="transmembrane region" description="Helical" evidence="8">
    <location>
        <begin position="67"/>
        <end position="93"/>
    </location>
</feature>
<feature type="compositionally biased region" description="Pro residues" evidence="7">
    <location>
        <begin position="359"/>
        <end position="368"/>
    </location>
</feature>